<dbReference type="Proteomes" id="UP000504609">
    <property type="component" value="Unplaced"/>
</dbReference>
<evidence type="ECO:0000256" key="9">
    <source>
        <dbReference type="RuleBase" id="RU000461"/>
    </source>
</evidence>
<evidence type="ECO:0000256" key="6">
    <source>
        <dbReference type="ARBA" id="ARBA00023004"/>
    </source>
</evidence>
<dbReference type="KEGG" id="cmos:111435609"/>
<comment type="cofactor">
    <cofactor evidence="1 8">
        <name>heme</name>
        <dbReference type="ChEBI" id="CHEBI:30413"/>
    </cofactor>
</comment>
<dbReference type="Gene3D" id="1.10.630.10">
    <property type="entry name" value="Cytochrome P450"/>
    <property type="match status" value="1"/>
</dbReference>
<feature type="chain" id="PRO_5026983777" evidence="10">
    <location>
        <begin position="26"/>
        <end position="490"/>
    </location>
</feature>
<keyword evidence="3 8" id="KW-0349">Heme</keyword>
<comment type="similarity">
    <text evidence="2 9">Belongs to the cytochrome P450 family.</text>
</comment>
<proteinExistence type="inferred from homology"/>
<keyword evidence="5 9" id="KW-0560">Oxidoreductase</keyword>
<evidence type="ECO:0000256" key="1">
    <source>
        <dbReference type="ARBA" id="ARBA00001971"/>
    </source>
</evidence>
<feature type="signal peptide" evidence="10">
    <location>
        <begin position="1"/>
        <end position="25"/>
    </location>
</feature>
<dbReference type="PANTHER" id="PTHR47950">
    <property type="entry name" value="CYTOCHROME P450, FAMILY 76, SUBFAMILY C, POLYPEPTIDE 5-RELATED"/>
    <property type="match status" value="1"/>
</dbReference>
<keyword evidence="7 9" id="KW-0503">Monooxygenase</keyword>
<sequence>MEIASFSFLLLLLPLIFIILRHISSSSKQPPLPPGPKPWPILGNLLQIGQNAHISMTQFSHIYGPLISLKLGAQRLVVASSPAAAAAILKTQDRLLSARYIFQMTPDRPLHDNCSLLFSPECGDRWKNLRSICRAKLFTARAIESQASLRRKKMNEMVEFLQSKQGSVVEIKELVFITVFNTLSNFIFSRDLVGFVGDGFNGIKGPFKNMIDLGLIPNLADFYPLLRCFDLQGLRKKAAIYKNQVDSSWEILIKERRTIHSQGVSAASDFLDVLIQSGFTDEQISYLIVEVLSAGTDTTTTTVEWAMAELLKNRDIMNRVREETKKAINGGAIDESKLSELHYLWKCVKETLRLHPPAPFLLPRYAPEACELMGYSVPKHTMIFVNVWGIGRDPSIWEDPQSFKPERFDGCDADLKGHDYRFLPFGGGRRICPGLPMAAVQVPLILATLIHNFEWCLPNDEDASTLDLNGRLGVTLQKEEPLKLLSKNRN</sequence>
<keyword evidence="4 8" id="KW-0479">Metal-binding</keyword>
<reference evidence="12" key="1">
    <citation type="submission" date="2025-08" db="UniProtKB">
        <authorList>
            <consortium name="RefSeq"/>
        </authorList>
    </citation>
    <scope>IDENTIFICATION</scope>
    <source>
        <tissue evidence="12">Young leaves</tissue>
    </source>
</reference>
<dbReference type="InterPro" id="IPR002401">
    <property type="entry name" value="Cyt_P450_E_grp-I"/>
</dbReference>
<dbReference type="InterPro" id="IPR001128">
    <property type="entry name" value="Cyt_P450"/>
</dbReference>
<name>A0A6J1ELA6_CUCMO</name>
<keyword evidence="11" id="KW-1185">Reference proteome</keyword>
<dbReference type="GO" id="GO:0005506">
    <property type="term" value="F:iron ion binding"/>
    <property type="evidence" value="ECO:0007669"/>
    <property type="project" value="InterPro"/>
</dbReference>
<feature type="binding site" description="axial binding residue" evidence="8">
    <location>
        <position position="432"/>
    </location>
    <ligand>
        <name>heme</name>
        <dbReference type="ChEBI" id="CHEBI:30413"/>
    </ligand>
    <ligandPart>
        <name>Fe</name>
        <dbReference type="ChEBI" id="CHEBI:18248"/>
    </ligandPart>
</feature>
<dbReference type="PRINTS" id="PR00463">
    <property type="entry name" value="EP450I"/>
</dbReference>
<organism evidence="11 12">
    <name type="scientific">Cucurbita moschata</name>
    <name type="common">Winter crookneck squash</name>
    <name type="synonym">Cucurbita pepo var. moschata</name>
    <dbReference type="NCBI Taxonomy" id="3662"/>
    <lineage>
        <taxon>Eukaryota</taxon>
        <taxon>Viridiplantae</taxon>
        <taxon>Streptophyta</taxon>
        <taxon>Embryophyta</taxon>
        <taxon>Tracheophyta</taxon>
        <taxon>Spermatophyta</taxon>
        <taxon>Magnoliopsida</taxon>
        <taxon>eudicotyledons</taxon>
        <taxon>Gunneridae</taxon>
        <taxon>Pentapetalae</taxon>
        <taxon>rosids</taxon>
        <taxon>fabids</taxon>
        <taxon>Cucurbitales</taxon>
        <taxon>Cucurbitaceae</taxon>
        <taxon>Cucurbiteae</taxon>
        <taxon>Cucurbita</taxon>
    </lineage>
</organism>
<gene>
    <name evidence="12" type="primary">LOC111435609</name>
</gene>
<dbReference type="InterPro" id="IPR017972">
    <property type="entry name" value="Cyt_P450_CS"/>
</dbReference>
<dbReference type="GO" id="GO:0016705">
    <property type="term" value="F:oxidoreductase activity, acting on paired donors, with incorporation or reduction of molecular oxygen"/>
    <property type="evidence" value="ECO:0007669"/>
    <property type="project" value="InterPro"/>
</dbReference>
<evidence type="ECO:0000313" key="12">
    <source>
        <dbReference type="RefSeq" id="XP_022928791.1"/>
    </source>
</evidence>
<dbReference type="PROSITE" id="PS00086">
    <property type="entry name" value="CYTOCHROME_P450"/>
    <property type="match status" value="1"/>
</dbReference>
<accession>A0A6J1ELA6</accession>
<dbReference type="InterPro" id="IPR036396">
    <property type="entry name" value="Cyt_P450_sf"/>
</dbReference>
<dbReference type="GO" id="GO:0020037">
    <property type="term" value="F:heme binding"/>
    <property type="evidence" value="ECO:0007669"/>
    <property type="project" value="InterPro"/>
</dbReference>
<dbReference type="RefSeq" id="XP_022928791.1">
    <property type="nucleotide sequence ID" value="XM_023073023.1"/>
</dbReference>
<evidence type="ECO:0000256" key="2">
    <source>
        <dbReference type="ARBA" id="ARBA00010617"/>
    </source>
</evidence>
<dbReference type="GeneID" id="111435609"/>
<evidence type="ECO:0000256" key="3">
    <source>
        <dbReference type="ARBA" id="ARBA00022617"/>
    </source>
</evidence>
<dbReference type="SUPFAM" id="SSF48264">
    <property type="entry name" value="Cytochrome P450"/>
    <property type="match status" value="1"/>
</dbReference>
<evidence type="ECO:0000256" key="8">
    <source>
        <dbReference type="PIRSR" id="PIRSR602401-1"/>
    </source>
</evidence>
<evidence type="ECO:0000256" key="10">
    <source>
        <dbReference type="SAM" id="SignalP"/>
    </source>
</evidence>
<dbReference type="PRINTS" id="PR00385">
    <property type="entry name" value="P450"/>
</dbReference>
<dbReference type="PANTHER" id="PTHR47950:SF33">
    <property type="entry name" value="CYTOCHROME P450"/>
    <property type="match status" value="1"/>
</dbReference>
<dbReference type="FunFam" id="1.10.630.10:FF:000126">
    <property type="entry name" value="Predicted protein"/>
    <property type="match status" value="1"/>
</dbReference>
<evidence type="ECO:0000256" key="5">
    <source>
        <dbReference type="ARBA" id="ARBA00023002"/>
    </source>
</evidence>
<evidence type="ECO:0000256" key="4">
    <source>
        <dbReference type="ARBA" id="ARBA00022723"/>
    </source>
</evidence>
<dbReference type="AlphaFoldDB" id="A0A6J1ELA6"/>
<protein>
    <submittedName>
        <fullName evidence="12">Probable (S)-N-methylcoclaurine 3'-hydroxylase isozyme 2</fullName>
    </submittedName>
</protein>
<keyword evidence="10" id="KW-0732">Signal</keyword>
<keyword evidence="6 8" id="KW-0408">Iron</keyword>
<dbReference type="GO" id="GO:0004497">
    <property type="term" value="F:monooxygenase activity"/>
    <property type="evidence" value="ECO:0007669"/>
    <property type="project" value="UniProtKB-KW"/>
</dbReference>
<dbReference type="Pfam" id="PF00067">
    <property type="entry name" value="p450"/>
    <property type="match status" value="1"/>
</dbReference>
<evidence type="ECO:0000256" key="7">
    <source>
        <dbReference type="ARBA" id="ARBA00023033"/>
    </source>
</evidence>
<evidence type="ECO:0000313" key="11">
    <source>
        <dbReference type="Proteomes" id="UP000504609"/>
    </source>
</evidence>